<feature type="domain" description="Carbohydrate kinase FGGY C-terminal" evidence="9">
    <location>
        <begin position="253"/>
        <end position="441"/>
    </location>
</feature>
<evidence type="ECO:0000256" key="5">
    <source>
        <dbReference type="ARBA" id="ARBA00022840"/>
    </source>
</evidence>
<name>A0A9D2LVV7_9FIRM</name>
<comment type="similarity">
    <text evidence="1">Belongs to the FGGY kinase family.</text>
</comment>
<comment type="caution">
    <text evidence="10">The sequence shown here is derived from an EMBL/GenBank/DDBJ whole genome shotgun (WGS) entry which is preliminary data.</text>
</comment>
<dbReference type="SUPFAM" id="SSF53067">
    <property type="entry name" value="Actin-like ATPase domain"/>
    <property type="match status" value="2"/>
</dbReference>
<evidence type="ECO:0000313" key="11">
    <source>
        <dbReference type="Proteomes" id="UP000824214"/>
    </source>
</evidence>
<evidence type="ECO:0000256" key="2">
    <source>
        <dbReference type="ARBA" id="ARBA00022679"/>
    </source>
</evidence>
<dbReference type="AlphaFoldDB" id="A0A9D2LVV7"/>
<dbReference type="InterPro" id="IPR013449">
    <property type="entry name" value="Rhamnulokinase"/>
</dbReference>
<dbReference type="NCBIfam" id="TIGR02627">
    <property type="entry name" value="rhamnulo_kin"/>
    <property type="match status" value="1"/>
</dbReference>
<dbReference type="EMBL" id="DWXZ01000012">
    <property type="protein sequence ID" value="HJB36611.1"/>
    <property type="molecule type" value="Genomic_DNA"/>
</dbReference>
<evidence type="ECO:0000256" key="4">
    <source>
        <dbReference type="ARBA" id="ARBA00022777"/>
    </source>
</evidence>
<evidence type="ECO:0000256" key="1">
    <source>
        <dbReference type="ARBA" id="ARBA00009156"/>
    </source>
</evidence>
<keyword evidence="4" id="KW-0418">Kinase</keyword>
<dbReference type="InterPro" id="IPR018484">
    <property type="entry name" value="FGGY_N"/>
</dbReference>
<proteinExistence type="inferred from homology"/>
<gene>
    <name evidence="10" type="primary">rhaB</name>
    <name evidence="10" type="ORF">H9942_00905</name>
</gene>
<evidence type="ECO:0000313" key="10">
    <source>
        <dbReference type="EMBL" id="HJB36611.1"/>
    </source>
</evidence>
<keyword evidence="3" id="KW-0547">Nucleotide-binding</keyword>
<keyword evidence="6" id="KW-0684">Rhamnose metabolism</keyword>
<dbReference type="PANTHER" id="PTHR43095">
    <property type="entry name" value="SUGAR KINASE"/>
    <property type="match status" value="1"/>
</dbReference>
<protein>
    <recommendedName>
        <fullName evidence="7">Rhamnulokinase</fullName>
        <ecNumber evidence="7">2.7.1.5</ecNumber>
    </recommendedName>
</protein>
<reference evidence="10" key="2">
    <citation type="submission" date="2021-04" db="EMBL/GenBank/DDBJ databases">
        <authorList>
            <person name="Gilroy R."/>
        </authorList>
    </citation>
    <scope>NUCLEOTIDE SEQUENCE</scope>
    <source>
        <strain evidence="10">ChiBcolR8-3208</strain>
    </source>
</reference>
<dbReference type="Pfam" id="PF00370">
    <property type="entry name" value="FGGY_N"/>
    <property type="match status" value="1"/>
</dbReference>
<dbReference type="InterPro" id="IPR050406">
    <property type="entry name" value="FGGY_Carb_Kinase"/>
</dbReference>
<dbReference type="Gene3D" id="3.30.420.40">
    <property type="match status" value="2"/>
</dbReference>
<sequence length="466" mass="51766">METYLAVDIGASSGRHILGWVEEGRLCLEEIYRFENTLIRKNGRLCWDMERLAGEVLRGLERCRELGKIPSTMGIDTWAVDYVLLDERGQPLGDTVAYRDSRTQGMDKLVEQRVPFQELYRRTGIQKQDFNTIYQLMAVKTQEPGLLEKAQRLLMVPEYLTYRLTGKMENEYTNATTTGLVNARTKTWDGQLLDTLGYPRRLFGEPRLPGYCVGGFTPEVRARVGFDCQVLFPATHDTGSAFLAVPAKENGVYLSSGTWSLLGTELPEPITTPESLARNFTNEGGYQYRFRYLKNIMGLWMLQSIRREAGEGVTFNALEQAAREAASFPSQVDVGHSRFLAPENMGEAVRDACRETGQPVPQTLGELAACVYHSLAHSYAQSVQELSALTGREYTAVNIVGGGSRDGYLNQLTANATGLPVYAGPTEGTALGNLMVQMLAAGEFPDLVAIRKAVRHSFSIQEVLPC</sequence>
<accession>A0A9D2LVV7</accession>
<dbReference type="Proteomes" id="UP000824214">
    <property type="component" value="Unassembled WGS sequence"/>
</dbReference>
<dbReference type="CDD" id="cd07771">
    <property type="entry name" value="ASKHA_NBD_FGGY_RhaB-like"/>
    <property type="match status" value="1"/>
</dbReference>
<evidence type="ECO:0000259" key="8">
    <source>
        <dbReference type="Pfam" id="PF00370"/>
    </source>
</evidence>
<evidence type="ECO:0000256" key="7">
    <source>
        <dbReference type="NCBIfam" id="TIGR02627"/>
    </source>
</evidence>
<feature type="domain" description="Carbohydrate kinase FGGY N-terminal" evidence="8">
    <location>
        <begin position="4"/>
        <end position="241"/>
    </location>
</feature>
<organism evidence="10 11">
    <name type="scientific">Candidatus Acutalibacter ornithocaccae</name>
    <dbReference type="NCBI Taxonomy" id="2838416"/>
    <lineage>
        <taxon>Bacteria</taxon>
        <taxon>Bacillati</taxon>
        <taxon>Bacillota</taxon>
        <taxon>Clostridia</taxon>
        <taxon>Eubacteriales</taxon>
        <taxon>Acutalibacteraceae</taxon>
        <taxon>Acutalibacter</taxon>
    </lineage>
</organism>
<evidence type="ECO:0000259" key="9">
    <source>
        <dbReference type="Pfam" id="PF02782"/>
    </source>
</evidence>
<dbReference type="EC" id="2.7.1.5" evidence="7"/>
<dbReference type="GO" id="GO:0005524">
    <property type="term" value="F:ATP binding"/>
    <property type="evidence" value="ECO:0007669"/>
    <property type="project" value="UniProtKB-KW"/>
</dbReference>
<keyword evidence="2 10" id="KW-0808">Transferase</keyword>
<evidence type="ECO:0000256" key="3">
    <source>
        <dbReference type="ARBA" id="ARBA00022741"/>
    </source>
</evidence>
<evidence type="ECO:0000256" key="6">
    <source>
        <dbReference type="ARBA" id="ARBA00023308"/>
    </source>
</evidence>
<dbReference type="GO" id="GO:0019301">
    <property type="term" value="P:rhamnose catabolic process"/>
    <property type="evidence" value="ECO:0007669"/>
    <property type="project" value="UniProtKB-UniRule"/>
</dbReference>
<dbReference type="InterPro" id="IPR043129">
    <property type="entry name" value="ATPase_NBD"/>
</dbReference>
<dbReference type="Pfam" id="PF02782">
    <property type="entry name" value="FGGY_C"/>
    <property type="match status" value="1"/>
</dbReference>
<reference evidence="10" key="1">
    <citation type="journal article" date="2021" name="PeerJ">
        <title>Extensive microbial diversity within the chicken gut microbiome revealed by metagenomics and culture.</title>
        <authorList>
            <person name="Gilroy R."/>
            <person name="Ravi A."/>
            <person name="Getino M."/>
            <person name="Pursley I."/>
            <person name="Horton D.L."/>
            <person name="Alikhan N.F."/>
            <person name="Baker D."/>
            <person name="Gharbi K."/>
            <person name="Hall N."/>
            <person name="Watson M."/>
            <person name="Adriaenssens E.M."/>
            <person name="Foster-Nyarko E."/>
            <person name="Jarju S."/>
            <person name="Secka A."/>
            <person name="Antonio M."/>
            <person name="Oren A."/>
            <person name="Chaudhuri R.R."/>
            <person name="La Ragione R."/>
            <person name="Hildebrand F."/>
            <person name="Pallen M.J."/>
        </authorList>
    </citation>
    <scope>NUCLEOTIDE SEQUENCE</scope>
    <source>
        <strain evidence="10">ChiBcolR8-3208</strain>
    </source>
</reference>
<keyword evidence="5" id="KW-0067">ATP-binding</keyword>
<dbReference type="GO" id="GO:0008993">
    <property type="term" value="F:rhamnulokinase activity"/>
    <property type="evidence" value="ECO:0007669"/>
    <property type="project" value="UniProtKB-UniRule"/>
</dbReference>
<dbReference type="InterPro" id="IPR018485">
    <property type="entry name" value="FGGY_C"/>
</dbReference>